<feature type="domain" description="MobA-like NTP transferase" evidence="1">
    <location>
        <begin position="65"/>
        <end position="142"/>
    </location>
</feature>
<dbReference type="GeneID" id="68315853"/>
<sequence>MAALDINTNSRLYAKHVLRQRLSKFLSLKALRWRSFCRTPARFRTKRLEENSIEIILDLELSQGHESNGSATDLIAAYESDPEATWLLVACDYPSITADALQDLRSCYKPPVTCFQNQQGFCEPLLGIWSPEAISHVKENYRAGKPSFSKAVRELDGYTYLLEESEALLRNVNVKSEWEDALRSLRDEPTDNFVEEPLEVL</sequence>
<dbReference type="Gene3D" id="3.90.550.10">
    <property type="entry name" value="Spore Coat Polysaccharide Biosynthesis Protein SpsA, Chain A"/>
    <property type="match status" value="1"/>
</dbReference>
<evidence type="ECO:0000313" key="2">
    <source>
        <dbReference type="EMBL" id="KAG9499541.1"/>
    </source>
</evidence>
<dbReference type="InterPro" id="IPR025877">
    <property type="entry name" value="MobA-like_NTP_Trfase"/>
</dbReference>
<dbReference type="GO" id="GO:0016779">
    <property type="term" value="F:nucleotidyltransferase activity"/>
    <property type="evidence" value="ECO:0007669"/>
    <property type="project" value="UniProtKB-ARBA"/>
</dbReference>
<accession>A0A9P8DCY1</accession>
<dbReference type="EMBL" id="JAHBCI010000006">
    <property type="protein sequence ID" value="KAG9499541.1"/>
    <property type="molecule type" value="Genomic_DNA"/>
</dbReference>
<evidence type="ECO:0000313" key="3">
    <source>
        <dbReference type="Proteomes" id="UP000827133"/>
    </source>
</evidence>
<dbReference type="Pfam" id="PF12804">
    <property type="entry name" value="NTP_transf_3"/>
    <property type="match status" value="1"/>
</dbReference>
<reference evidence="2" key="1">
    <citation type="journal article" date="2021" name="Mol. Plant Microbe Interact.">
        <title>Telomere to telomere genome assembly of Fusarium musae F31, causal agent of crown rot disease of banana.</title>
        <authorList>
            <person name="Degradi L."/>
            <person name="Tava V."/>
            <person name="Kunova A."/>
            <person name="Cortesi P."/>
            <person name="Saracchi M."/>
            <person name="Pasquali M."/>
        </authorList>
    </citation>
    <scope>NUCLEOTIDE SEQUENCE</scope>
    <source>
        <strain evidence="2">F31</strain>
    </source>
</reference>
<name>A0A9P8DCY1_9HYPO</name>
<protein>
    <recommendedName>
        <fullName evidence="1">MobA-like NTP transferase domain-containing protein</fullName>
    </recommendedName>
</protein>
<dbReference type="SUPFAM" id="SSF53448">
    <property type="entry name" value="Nucleotide-diphospho-sugar transferases"/>
    <property type="match status" value="1"/>
</dbReference>
<gene>
    <name evidence="2" type="ORF">J7337_007997</name>
</gene>
<dbReference type="Proteomes" id="UP000827133">
    <property type="component" value="Unassembled WGS sequence"/>
</dbReference>
<comment type="caution">
    <text evidence="2">The sequence shown here is derived from an EMBL/GenBank/DDBJ whole genome shotgun (WGS) entry which is preliminary data.</text>
</comment>
<proteinExistence type="predicted"/>
<keyword evidence="3" id="KW-1185">Reference proteome</keyword>
<evidence type="ECO:0000259" key="1">
    <source>
        <dbReference type="Pfam" id="PF12804"/>
    </source>
</evidence>
<dbReference type="RefSeq" id="XP_044678541.1">
    <property type="nucleotide sequence ID" value="XM_044825624.1"/>
</dbReference>
<organism evidence="2 3">
    <name type="scientific">Fusarium musae</name>
    <dbReference type="NCBI Taxonomy" id="1042133"/>
    <lineage>
        <taxon>Eukaryota</taxon>
        <taxon>Fungi</taxon>
        <taxon>Dikarya</taxon>
        <taxon>Ascomycota</taxon>
        <taxon>Pezizomycotina</taxon>
        <taxon>Sordariomycetes</taxon>
        <taxon>Hypocreomycetidae</taxon>
        <taxon>Hypocreales</taxon>
        <taxon>Nectriaceae</taxon>
        <taxon>Fusarium</taxon>
    </lineage>
</organism>
<dbReference type="KEGG" id="fmu:J7337_007997"/>
<dbReference type="InterPro" id="IPR029044">
    <property type="entry name" value="Nucleotide-diphossugar_trans"/>
</dbReference>
<dbReference type="AlphaFoldDB" id="A0A9P8DCY1"/>